<feature type="compositionally biased region" description="Polar residues" evidence="1">
    <location>
        <begin position="300"/>
        <end position="323"/>
    </location>
</feature>
<evidence type="ECO:0000256" key="1">
    <source>
        <dbReference type="SAM" id="MobiDB-lite"/>
    </source>
</evidence>
<evidence type="ECO:0000313" key="3">
    <source>
        <dbReference type="Proteomes" id="UP001215598"/>
    </source>
</evidence>
<comment type="caution">
    <text evidence="2">The sequence shown here is derived from an EMBL/GenBank/DDBJ whole genome shotgun (WGS) entry which is preliminary data.</text>
</comment>
<feature type="compositionally biased region" description="Polar residues" evidence="1">
    <location>
        <begin position="480"/>
        <end position="491"/>
    </location>
</feature>
<dbReference type="Proteomes" id="UP001215598">
    <property type="component" value="Unassembled WGS sequence"/>
</dbReference>
<feature type="compositionally biased region" description="Low complexity" evidence="1">
    <location>
        <begin position="287"/>
        <end position="299"/>
    </location>
</feature>
<organism evidence="2 3">
    <name type="scientific">Mycena metata</name>
    <dbReference type="NCBI Taxonomy" id="1033252"/>
    <lineage>
        <taxon>Eukaryota</taxon>
        <taxon>Fungi</taxon>
        <taxon>Dikarya</taxon>
        <taxon>Basidiomycota</taxon>
        <taxon>Agaricomycotina</taxon>
        <taxon>Agaricomycetes</taxon>
        <taxon>Agaricomycetidae</taxon>
        <taxon>Agaricales</taxon>
        <taxon>Marasmiineae</taxon>
        <taxon>Mycenaceae</taxon>
        <taxon>Mycena</taxon>
    </lineage>
</organism>
<feature type="compositionally biased region" description="Basic and acidic residues" evidence="1">
    <location>
        <begin position="351"/>
        <end position="363"/>
    </location>
</feature>
<accession>A0AAD7JTW9</accession>
<dbReference type="EMBL" id="JARKIB010000015">
    <property type="protein sequence ID" value="KAJ7771794.1"/>
    <property type="molecule type" value="Genomic_DNA"/>
</dbReference>
<keyword evidence="3" id="KW-1185">Reference proteome</keyword>
<feature type="compositionally biased region" description="Low complexity" evidence="1">
    <location>
        <begin position="160"/>
        <end position="173"/>
    </location>
</feature>
<feature type="region of interest" description="Disordered" evidence="1">
    <location>
        <begin position="119"/>
        <end position="202"/>
    </location>
</feature>
<reference evidence="2" key="1">
    <citation type="submission" date="2023-03" db="EMBL/GenBank/DDBJ databases">
        <title>Massive genome expansion in bonnet fungi (Mycena s.s.) driven by repeated elements and novel gene families across ecological guilds.</title>
        <authorList>
            <consortium name="Lawrence Berkeley National Laboratory"/>
            <person name="Harder C.B."/>
            <person name="Miyauchi S."/>
            <person name="Viragh M."/>
            <person name="Kuo A."/>
            <person name="Thoen E."/>
            <person name="Andreopoulos B."/>
            <person name="Lu D."/>
            <person name="Skrede I."/>
            <person name="Drula E."/>
            <person name="Henrissat B."/>
            <person name="Morin E."/>
            <person name="Kohler A."/>
            <person name="Barry K."/>
            <person name="LaButti K."/>
            <person name="Morin E."/>
            <person name="Salamov A."/>
            <person name="Lipzen A."/>
            <person name="Mereny Z."/>
            <person name="Hegedus B."/>
            <person name="Baldrian P."/>
            <person name="Stursova M."/>
            <person name="Weitz H."/>
            <person name="Taylor A."/>
            <person name="Grigoriev I.V."/>
            <person name="Nagy L.G."/>
            <person name="Martin F."/>
            <person name="Kauserud H."/>
        </authorList>
    </citation>
    <scope>NUCLEOTIDE SEQUENCE</scope>
    <source>
        <strain evidence="2">CBHHK182m</strain>
    </source>
</reference>
<feature type="compositionally biased region" description="Low complexity" evidence="1">
    <location>
        <begin position="232"/>
        <end position="250"/>
    </location>
</feature>
<feature type="compositionally biased region" description="Low complexity" evidence="1">
    <location>
        <begin position="371"/>
        <end position="382"/>
    </location>
</feature>
<evidence type="ECO:0000313" key="2">
    <source>
        <dbReference type="EMBL" id="KAJ7771794.1"/>
    </source>
</evidence>
<feature type="region of interest" description="Disordered" evidence="1">
    <location>
        <begin position="447"/>
        <end position="493"/>
    </location>
</feature>
<proteinExistence type="predicted"/>
<gene>
    <name evidence="2" type="ORF">B0H16DRAFT_1514760</name>
</gene>
<name>A0AAD7JTW9_9AGAR</name>
<feature type="region of interest" description="Disordered" evidence="1">
    <location>
        <begin position="232"/>
        <end position="382"/>
    </location>
</feature>
<protein>
    <submittedName>
        <fullName evidence="2">Uncharacterized protein</fullName>
    </submittedName>
</protein>
<sequence length="761" mass="82107">MSSEDVFAKNQRTFDTFKRSFSASDTQKYFVAASKLRPWLDNEKAYYNEARPEIVKILLIAEETLQKNAANPQYKTLSEHFVAVVRVLARWQARFVEPDLQASVQRLIQVADRLDPPQVPAPPPYSVFPQVAPLQGSPPPPFTPHASSIAVQPGQQMRASSSSLASALTPTSPVASTSRVPAPVNLPPPSTKTSSGTPNPAPVAEAAQVPIEATAAAGTVDAAVIPETPNATNAASSVSAGSGSAPLPASKPKRKKRKVDLSIIQADLSQRQRGPPQKPAEDAQPKLPSLSSSVVPASLQTSPVVSTPISSKKVETTQATTESVVVPISVEPRDGLSHPHPTPPAVQDTPIPDKKSKEVEMTDSHAQPSALPESSTSTPVPLSSVMDDEVNRVLHTLTVPASLVKEVIAPVSSADPKLPDAAIEAVNLTMVGNADEAILPIGNLQRPAAPRGLSRPPDPANSSNSTDCDMDVDTPEGTPELTQTEQVTWTPMSEPPSAAALQEFIRDMVTNMNKRIYDSTASAMEMLPTPPTTVENGLEHEAGEWSVEATPPHLRLSDYSEEPPSSNKTGIKGGTVIACERGLTSGTVSIDFVINRDQFDSITKWKDRLKHSDDLGASLCITLLCFTGVDIATWLESSHQQNRDLGTLLPDLECSWPKSGGLTLDALFDDRRRTFPMSPPFALSPNGLLDMSPFLVLGKNTFSITQTRDMSQYWLVLCAHYPTRSQLNEVARRRHKEKNWTGWLETFSQPLQLPFSIPIEA</sequence>
<dbReference type="AlphaFoldDB" id="A0AAD7JTW9"/>
<feature type="compositionally biased region" description="Polar residues" evidence="1">
    <location>
        <begin position="145"/>
        <end position="159"/>
    </location>
</feature>